<dbReference type="AlphaFoldDB" id="A0A7Y4KU65"/>
<comment type="caution">
    <text evidence="2">The sequence shown here is derived from an EMBL/GenBank/DDBJ whole genome shotgun (WGS) entry which is preliminary data.</text>
</comment>
<protein>
    <submittedName>
        <fullName evidence="2">Tannase/feruloyl esterase family alpha/beta hydrolase</fullName>
    </submittedName>
</protein>
<feature type="region of interest" description="Disordered" evidence="1">
    <location>
        <begin position="1"/>
        <end position="22"/>
    </location>
</feature>
<evidence type="ECO:0000313" key="3">
    <source>
        <dbReference type="Proteomes" id="UP000563426"/>
    </source>
</evidence>
<feature type="non-terminal residue" evidence="2">
    <location>
        <position position="133"/>
    </location>
</feature>
<feature type="non-terminal residue" evidence="2">
    <location>
        <position position="1"/>
    </location>
</feature>
<organism evidence="2 3">
    <name type="scientific">Corallococcus exercitus</name>
    <dbReference type="NCBI Taxonomy" id="2316736"/>
    <lineage>
        <taxon>Bacteria</taxon>
        <taxon>Pseudomonadati</taxon>
        <taxon>Myxococcota</taxon>
        <taxon>Myxococcia</taxon>
        <taxon>Myxococcales</taxon>
        <taxon>Cystobacterineae</taxon>
        <taxon>Myxococcaceae</taxon>
        <taxon>Corallococcus</taxon>
    </lineage>
</organism>
<name>A0A7Y4KU65_9BACT</name>
<evidence type="ECO:0000313" key="2">
    <source>
        <dbReference type="EMBL" id="NOK39883.1"/>
    </source>
</evidence>
<evidence type="ECO:0000256" key="1">
    <source>
        <dbReference type="SAM" id="MobiDB-lite"/>
    </source>
</evidence>
<sequence length="133" mass="13190">ALSCAGCNDDSTGDASTSQASQLPQLSPATGLNLAAACESFAGKLSFANTSITAISTVAAGTLSVGGNAVPEHCLVTGTMNTRVSPVDGKTYAIGFEMRLPKAWNGRFYYQANGGLDGSVATALGALGGGPIS</sequence>
<dbReference type="EMBL" id="JABFJV010000677">
    <property type="protein sequence ID" value="NOK39883.1"/>
    <property type="molecule type" value="Genomic_DNA"/>
</dbReference>
<dbReference type="GO" id="GO:0052689">
    <property type="term" value="F:carboxylic ester hydrolase activity"/>
    <property type="evidence" value="ECO:0007669"/>
    <property type="project" value="UniProtKB-KW"/>
</dbReference>
<proteinExistence type="predicted"/>
<accession>A0A7Y4KU65</accession>
<keyword evidence="2" id="KW-0378">Hydrolase</keyword>
<dbReference type="Proteomes" id="UP000563426">
    <property type="component" value="Unassembled WGS sequence"/>
</dbReference>
<feature type="compositionally biased region" description="Polar residues" evidence="1">
    <location>
        <begin position="9"/>
        <end position="22"/>
    </location>
</feature>
<keyword evidence="3" id="KW-1185">Reference proteome</keyword>
<reference evidence="2 3" key="1">
    <citation type="submission" date="2020-05" db="EMBL/GenBank/DDBJ databases">
        <authorList>
            <person name="Whitworth D."/>
        </authorList>
    </citation>
    <scope>NUCLEOTIDE SEQUENCE [LARGE SCALE GENOMIC DNA]</scope>
    <source>
        <strain evidence="2 3">AB043B</strain>
    </source>
</reference>
<dbReference type="RefSeq" id="WP_171439307.1">
    <property type="nucleotide sequence ID" value="NZ_JABFJV010000677.1"/>
</dbReference>
<gene>
    <name evidence="2" type="ORF">HMI49_42695</name>
</gene>